<dbReference type="Proteomes" id="UP000295680">
    <property type="component" value="Unassembled WGS sequence"/>
</dbReference>
<feature type="transmembrane region" description="Helical" evidence="1">
    <location>
        <begin position="201"/>
        <end position="218"/>
    </location>
</feature>
<evidence type="ECO:0000313" key="3">
    <source>
        <dbReference type="Proteomes" id="UP000295680"/>
    </source>
</evidence>
<dbReference type="PANTHER" id="PTHR36840:SF1">
    <property type="entry name" value="BLL5714 PROTEIN"/>
    <property type="match status" value="1"/>
</dbReference>
<proteinExistence type="predicted"/>
<protein>
    <submittedName>
        <fullName evidence="2">Low temperature requirement A protein (LtrA)</fullName>
    </submittedName>
</protein>
<organism evidence="2 3">
    <name type="scientific">Actinocrispum wychmicini</name>
    <dbReference type="NCBI Taxonomy" id="1213861"/>
    <lineage>
        <taxon>Bacteria</taxon>
        <taxon>Bacillati</taxon>
        <taxon>Actinomycetota</taxon>
        <taxon>Actinomycetes</taxon>
        <taxon>Pseudonocardiales</taxon>
        <taxon>Pseudonocardiaceae</taxon>
        <taxon>Actinocrispum</taxon>
    </lineage>
</organism>
<keyword evidence="1" id="KW-0472">Membrane</keyword>
<keyword evidence="3" id="KW-1185">Reference proteome</keyword>
<gene>
    <name evidence="2" type="ORF">EV192_1118</name>
</gene>
<dbReference type="InterPro" id="IPR010640">
    <property type="entry name" value="Low_temperature_requirement_A"/>
</dbReference>
<keyword evidence="1" id="KW-1133">Transmembrane helix</keyword>
<feature type="transmembrane region" description="Helical" evidence="1">
    <location>
        <begin position="153"/>
        <end position="171"/>
    </location>
</feature>
<accession>A0A4R2J410</accession>
<dbReference type="EMBL" id="SLWS01000011">
    <property type="protein sequence ID" value="TCO52814.1"/>
    <property type="molecule type" value="Genomic_DNA"/>
</dbReference>
<sequence length="232" mass="24471">MPDAFGGGAWAFAVGYVVVVAVHAFSFARARGFSLRPAHFAERHRLLLIIALGETIIAIGGGASRRLAEWPVVLAVVLAMVLISALWWIFFVGDHHEDGERALAGTTPEARAERARWAYSVAYLVVIAGLVATAAGLHAVVHEPTHRLDLAGSITLAGGVVAFLLGIVLFLRVLRVGSWMEPAVGAAVCSVTVLPGLWVNALVQLAGLAVVLIAVAAIRARTRETPHADLDA</sequence>
<comment type="caution">
    <text evidence="2">The sequence shown here is derived from an EMBL/GenBank/DDBJ whole genome shotgun (WGS) entry which is preliminary data.</text>
</comment>
<feature type="transmembrane region" description="Helical" evidence="1">
    <location>
        <begin position="46"/>
        <end position="64"/>
    </location>
</feature>
<keyword evidence="1" id="KW-0812">Transmembrane</keyword>
<dbReference type="AlphaFoldDB" id="A0A4R2J410"/>
<name>A0A4R2J410_9PSEU</name>
<dbReference type="Pfam" id="PF06772">
    <property type="entry name" value="LtrA"/>
    <property type="match status" value="1"/>
</dbReference>
<dbReference type="RefSeq" id="WP_165960868.1">
    <property type="nucleotide sequence ID" value="NZ_SLWS01000011.1"/>
</dbReference>
<feature type="transmembrane region" description="Helical" evidence="1">
    <location>
        <begin position="6"/>
        <end position="25"/>
    </location>
</feature>
<dbReference type="PANTHER" id="PTHR36840">
    <property type="entry name" value="BLL5714 PROTEIN"/>
    <property type="match status" value="1"/>
</dbReference>
<feature type="transmembrane region" description="Helical" evidence="1">
    <location>
        <begin position="70"/>
        <end position="91"/>
    </location>
</feature>
<evidence type="ECO:0000313" key="2">
    <source>
        <dbReference type="EMBL" id="TCO52814.1"/>
    </source>
</evidence>
<reference evidence="2 3" key="1">
    <citation type="submission" date="2019-03" db="EMBL/GenBank/DDBJ databases">
        <title>Genomic Encyclopedia of Type Strains, Phase IV (KMG-IV): sequencing the most valuable type-strain genomes for metagenomic binning, comparative biology and taxonomic classification.</title>
        <authorList>
            <person name="Goeker M."/>
        </authorList>
    </citation>
    <scope>NUCLEOTIDE SEQUENCE [LARGE SCALE GENOMIC DNA]</scope>
    <source>
        <strain evidence="2 3">DSM 45934</strain>
    </source>
</reference>
<evidence type="ECO:0000256" key="1">
    <source>
        <dbReference type="SAM" id="Phobius"/>
    </source>
</evidence>
<feature type="transmembrane region" description="Helical" evidence="1">
    <location>
        <begin position="121"/>
        <end position="141"/>
    </location>
</feature>